<reference evidence="2" key="1">
    <citation type="submission" date="2025-08" db="UniProtKB">
        <authorList>
            <consortium name="Ensembl"/>
        </authorList>
    </citation>
    <scope>IDENTIFICATION</scope>
</reference>
<feature type="region of interest" description="Disordered" evidence="1">
    <location>
        <begin position="57"/>
        <end position="110"/>
    </location>
</feature>
<dbReference type="AlphaFoldDB" id="A0A8C6I2W3"/>
<dbReference type="GeneTree" id="ENSGT00950000185066"/>
<proteinExistence type="predicted"/>
<evidence type="ECO:0000256" key="1">
    <source>
        <dbReference type="SAM" id="MobiDB-lite"/>
    </source>
</evidence>
<dbReference type="Ensembl" id="ENSMSIT00000037918.1">
    <property type="protein sequence ID" value="ENSMSIP00000030100.1"/>
    <property type="gene ID" value="ENSMSIG00000025253.1"/>
</dbReference>
<dbReference type="Proteomes" id="UP000694415">
    <property type="component" value="Unplaced"/>
</dbReference>
<keyword evidence="3" id="KW-1185">Reference proteome</keyword>
<feature type="region of interest" description="Disordered" evidence="1">
    <location>
        <begin position="1"/>
        <end position="28"/>
    </location>
</feature>
<name>A0A8C6I2W3_MUSSI</name>
<evidence type="ECO:0000313" key="2">
    <source>
        <dbReference type="Ensembl" id="ENSMSIP00000030100.1"/>
    </source>
</evidence>
<protein>
    <submittedName>
        <fullName evidence="2">RIKEN cDNA 1700120K04 gene</fullName>
    </submittedName>
</protein>
<sequence>MSSPVATRASPAATRASASVPVTASSTPEVTVARISVSSPTWFSHCNVTETRCSQIAEGARSPHEGKSAEKAEEPREGTTVAKPEATTMAMTAVPTPTSPSLSAGHIANP</sequence>
<organism evidence="2 3">
    <name type="scientific">Mus spicilegus</name>
    <name type="common">Mound-building mouse</name>
    <dbReference type="NCBI Taxonomy" id="10103"/>
    <lineage>
        <taxon>Eukaryota</taxon>
        <taxon>Metazoa</taxon>
        <taxon>Chordata</taxon>
        <taxon>Craniata</taxon>
        <taxon>Vertebrata</taxon>
        <taxon>Euteleostomi</taxon>
        <taxon>Mammalia</taxon>
        <taxon>Eutheria</taxon>
        <taxon>Euarchontoglires</taxon>
        <taxon>Glires</taxon>
        <taxon>Rodentia</taxon>
        <taxon>Myomorpha</taxon>
        <taxon>Muroidea</taxon>
        <taxon>Muridae</taxon>
        <taxon>Murinae</taxon>
        <taxon>Mus</taxon>
        <taxon>Mus</taxon>
    </lineage>
</organism>
<accession>A0A8C6I2W3</accession>
<feature type="compositionally biased region" description="Basic and acidic residues" evidence="1">
    <location>
        <begin position="61"/>
        <end position="77"/>
    </location>
</feature>
<reference evidence="2" key="2">
    <citation type="submission" date="2025-09" db="UniProtKB">
        <authorList>
            <consortium name="Ensembl"/>
        </authorList>
    </citation>
    <scope>IDENTIFICATION</scope>
</reference>
<evidence type="ECO:0000313" key="3">
    <source>
        <dbReference type="Proteomes" id="UP000694415"/>
    </source>
</evidence>
<feature type="compositionally biased region" description="Low complexity" evidence="1">
    <location>
        <begin position="86"/>
        <end position="101"/>
    </location>
</feature>